<dbReference type="Proteomes" id="UP000595095">
    <property type="component" value="Chromosome"/>
</dbReference>
<dbReference type="EMBL" id="CP064795">
    <property type="protein sequence ID" value="QPG06167.1"/>
    <property type="molecule type" value="Genomic_DNA"/>
</dbReference>
<organism evidence="2 3">
    <name type="scientific">Salinimonas marina</name>
    <dbReference type="NCBI Taxonomy" id="2785918"/>
    <lineage>
        <taxon>Bacteria</taxon>
        <taxon>Pseudomonadati</taxon>
        <taxon>Pseudomonadota</taxon>
        <taxon>Gammaproteobacteria</taxon>
        <taxon>Alteromonadales</taxon>
        <taxon>Alteromonadaceae</taxon>
        <taxon>Alteromonas/Salinimonas group</taxon>
        <taxon>Salinimonas</taxon>
    </lineage>
</organism>
<evidence type="ECO:0000259" key="1">
    <source>
        <dbReference type="Pfam" id="PF19834"/>
    </source>
</evidence>
<name>A0A7S9DYH5_9ALTE</name>
<sequence>MPGLKDFAGAWRLNRTIVQRNGETFVFEGAANFTWHEQRLKYKEVGLVMAPNGKKLPAERTYFWQAGSGGQIDVLFDDNRYFHSFSSLVPHAEHLCGKDDYKVDYVFRRWPIWESEWQVTGPRKDYAMRSRYEPD</sequence>
<evidence type="ECO:0000313" key="3">
    <source>
        <dbReference type="Proteomes" id="UP000595095"/>
    </source>
</evidence>
<dbReference type="AlphaFoldDB" id="A0A7S9DYH5"/>
<protein>
    <recommendedName>
        <fullName evidence="1">DUF6314 domain-containing protein</fullName>
    </recommendedName>
</protein>
<accession>A0A7S9DYH5</accession>
<evidence type="ECO:0000313" key="2">
    <source>
        <dbReference type="EMBL" id="QPG06167.1"/>
    </source>
</evidence>
<feature type="domain" description="DUF6314" evidence="1">
    <location>
        <begin position="7"/>
        <end position="133"/>
    </location>
</feature>
<dbReference type="InterPro" id="IPR045632">
    <property type="entry name" value="DUF6314"/>
</dbReference>
<proteinExistence type="predicted"/>
<dbReference type="KEGG" id="smaa:IT774_02820"/>
<dbReference type="RefSeq" id="WP_195811244.1">
    <property type="nucleotide sequence ID" value="NZ_CP064795.1"/>
</dbReference>
<keyword evidence="3" id="KW-1185">Reference proteome</keyword>
<dbReference type="Pfam" id="PF19834">
    <property type="entry name" value="DUF6314"/>
    <property type="match status" value="1"/>
</dbReference>
<reference evidence="2 3" key="1">
    <citation type="submission" date="2020-11" db="EMBL/GenBank/DDBJ databases">
        <title>Complete genome sequence for Salinimonas sp. strain G2-b.</title>
        <authorList>
            <person name="Park S.-J."/>
        </authorList>
    </citation>
    <scope>NUCLEOTIDE SEQUENCE [LARGE SCALE GENOMIC DNA]</scope>
    <source>
        <strain evidence="2 3">G2-b</strain>
    </source>
</reference>
<gene>
    <name evidence="2" type="ORF">IT774_02820</name>
</gene>